<dbReference type="Proteomes" id="UP000187203">
    <property type="component" value="Unassembled WGS sequence"/>
</dbReference>
<dbReference type="NCBIfam" id="TIGR01640">
    <property type="entry name" value="F_box_assoc_1"/>
    <property type="match status" value="1"/>
</dbReference>
<evidence type="ECO:0000259" key="1">
    <source>
        <dbReference type="Pfam" id="PF24750"/>
    </source>
</evidence>
<protein>
    <recommendedName>
        <fullName evidence="1">F-box protein At3g26010-like beta-propeller domain-containing protein</fullName>
    </recommendedName>
</protein>
<dbReference type="Pfam" id="PF24750">
    <property type="entry name" value="b-prop_At3g26010-like"/>
    <property type="match status" value="1"/>
</dbReference>
<accession>A0A1R3K3W9</accession>
<keyword evidence="3" id="KW-1185">Reference proteome</keyword>
<dbReference type="InterPro" id="IPR055290">
    <property type="entry name" value="At3g26010-like"/>
</dbReference>
<dbReference type="PANTHER" id="PTHR35546">
    <property type="entry name" value="F-BOX PROTEIN INTERACTION DOMAIN PROTEIN-RELATED"/>
    <property type="match status" value="1"/>
</dbReference>
<feature type="domain" description="F-box protein At3g26010-like beta-propeller" evidence="1">
    <location>
        <begin position="82"/>
        <end position="289"/>
    </location>
</feature>
<name>A0A1R3K3W9_9ROSI</name>
<evidence type="ECO:0000313" key="3">
    <source>
        <dbReference type="Proteomes" id="UP000187203"/>
    </source>
</evidence>
<organism evidence="2 3">
    <name type="scientific">Corchorus olitorius</name>
    <dbReference type="NCBI Taxonomy" id="93759"/>
    <lineage>
        <taxon>Eukaryota</taxon>
        <taxon>Viridiplantae</taxon>
        <taxon>Streptophyta</taxon>
        <taxon>Embryophyta</taxon>
        <taxon>Tracheophyta</taxon>
        <taxon>Spermatophyta</taxon>
        <taxon>Magnoliopsida</taxon>
        <taxon>eudicotyledons</taxon>
        <taxon>Gunneridae</taxon>
        <taxon>Pentapetalae</taxon>
        <taxon>rosids</taxon>
        <taxon>malvids</taxon>
        <taxon>Malvales</taxon>
        <taxon>Malvaceae</taxon>
        <taxon>Grewioideae</taxon>
        <taxon>Apeibeae</taxon>
        <taxon>Corchorus</taxon>
    </lineage>
</organism>
<reference evidence="3" key="1">
    <citation type="submission" date="2013-09" db="EMBL/GenBank/DDBJ databases">
        <title>Corchorus olitorius genome sequencing.</title>
        <authorList>
            <person name="Alam M."/>
            <person name="Haque M.S."/>
            <person name="Islam M.S."/>
            <person name="Emdad E.M."/>
            <person name="Islam M.M."/>
            <person name="Ahmed B."/>
            <person name="Halim A."/>
            <person name="Hossen Q.M.M."/>
            <person name="Hossain M.Z."/>
            <person name="Ahmed R."/>
            <person name="Khan M.M."/>
            <person name="Islam R."/>
            <person name="Rashid M.M."/>
            <person name="Khan S.A."/>
            <person name="Rahman M.S."/>
            <person name="Alam M."/>
            <person name="Yahiya A.S."/>
            <person name="Khan M.S."/>
            <person name="Azam M.S."/>
            <person name="Haque T."/>
            <person name="Lashkar M.Z.H."/>
            <person name="Akhand A.I."/>
            <person name="Morshed G."/>
            <person name="Roy S."/>
            <person name="Uddin K.S."/>
            <person name="Rabeya T."/>
            <person name="Hossain A.S."/>
            <person name="Chowdhury A."/>
            <person name="Snigdha A.R."/>
            <person name="Mortoza M.S."/>
            <person name="Matin S.A."/>
            <person name="Hoque S.M.E."/>
            <person name="Islam M.K."/>
            <person name="Roy D.K."/>
            <person name="Haider R."/>
            <person name="Moosa M.M."/>
            <person name="Elias S.M."/>
            <person name="Hasan A.M."/>
            <person name="Jahan S."/>
            <person name="Shafiuddin M."/>
            <person name="Mahmood N."/>
            <person name="Shommy N.S."/>
        </authorList>
    </citation>
    <scope>NUCLEOTIDE SEQUENCE [LARGE SCALE GENOMIC DNA]</scope>
    <source>
        <strain evidence="3">cv. O-4</strain>
    </source>
</reference>
<dbReference type="OrthoDB" id="626202at2759"/>
<dbReference type="AlphaFoldDB" id="A0A1R3K3W9"/>
<gene>
    <name evidence="2" type="ORF">COLO4_11599</name>
</gene>
<sequence length="381" mass="43685">MVLIAFQYTVLVPPEELSSPGLVSSSRKVQSHQKREPLSGFFFQQKYNICRWDITTISYIAVEKQDVEVHQTVFNFLPEPVVVLASYNGLVCCRSCFIFRDPCFYSCNPLNKDFGGLCLYICNPLNKEWIRLKWDEPDIGNSFGLALGSSRDPIGTSNNFKLIRVVKSRKSNVAGFSFDIYSSDIGAWKESEEICRCYYNLYKNSGIFVEGVLHWLTDGVKAKVLTFNVERELSWLVSVPLPSTEFVSIPEACIGDSEGKLHYILISEYGLHVWFLEDIFESRWSLKLSKTLEELEVEHSDFFCNLREKATQRLAVNEHPWIDPLAFKDGNLLMRHDSMFFLYNIYTNKMKKLCELNKLGTGFIRCAVVPFSSSLVPLNQA</sequence>
<dbReference type="EMBL" id="AWUE01014717">
    <property type="protein sequence ID" value="OMP01777.1"/>
    <property type="molecule type" value="Genomic_DNA"/>
</dbReference>
<proteinExistence type="predicted"/>
<evidence type="ECO:0000313" key="2">
    <source>
        <dbReference type="EMBL" id="OMP01777.1"/>
    </source>
</evidence>
<dbReference type="STRING" id="93759.A0A1R3K3W9"/>
<comment type="caution">
    <text evidence="2">The sequence shown here is derived from an EMBL/GenBank/DDBJ whole genome shotgun (WGS) entry which is preliminary data.</text>
</comment>
<dbReference type="PANTHER" id="PTHR35546:SF21">
    <property type="entry name" value="F-BOX DOMAIN-CONTAINING PROTEIN"/>
    <property type="match status" value="1"/>
</dbReference>
<dbReference type="InterPro" id="IPR056592">
    <property type="entry name" value="Beta-prop_At3g26010-like"/>
</dbReference>
<dbReference type="InterPro" id="IPR017451">
    <property type="entry name" value="F-box-assoc_interact_dom"/>
</dbReference>